<reference evidence="14" key="1">
    <citation type="submission" date="2022-11" db="UniProtKB">
        <authorList>
            <consortium name="WormBaseParasite"/>
        </authorList>
    </citation>
    <scope>IDENTIFICATION</scope>
</reference>
<evidence type="ECO:0000256" key="8">
    <source>
        <dbReference type="ARBA" id="ARBA00045743"/>
    </source>
</evidence>
<evidence type="ECO:0000256" key="2">
    <source>
        <dbReference type="ARBA" id="ARBA00001712"/>
    </source>
</evidence>
<accession>A0A914E6S8</accession>
<evidence type="ECO:0000256" key="5">
    <source>
        <dbReference type="ARBA" id="ARBA00006206"/>
    </source>
</evidence>
<dbReference type="SUPFAM" id="SSF74650">
    <property type="entry name" value="Galactose mutarotase-like"/>
    <property type="match status" value="1"/>
</dbReference>
<organism evidence="13 14">
    <name type="scientific">Acrobeloides nanus</name>
    <dbReference type="NCBI Taxonomy" id="290746"/>
    <lineage>
        <taxon>Eukaryota</taxon>
        <taxon>Metazoa</taxon>
        <taxon>Ecdysozoa</taxon>
        <taxon>Nematoda</taxon>
        <taxon>Chromadorea</taxon>
        <taxon>Rhabditida</taxon>
        <taxon>Tylenchina</taxon>
        <taxon>Cephalobomorpha</taxon>
        <taxon>Cephaloboidea</taxon>
        <taxon>Cephalobidae</taxon>
        <taxon>Acrobeloides</taxon>
    </lineage>
</organism>
<dbReference type="PIRSF" id="PIRSF005096">
    <property type="entry name" value="GALM"/>
    <property type="match status" value="1"/>
</dbReference>
<feature type="binding site" evidence="12">
    <location>
        <begin position="175"/>
        <end position="177"/>
    </location>
    <ligand>
        <name>beta-D-galactose</name>
        <dbReference type="ChEBI" id="CHEBI:27667"/>
    </ligand>
</feature>
<dbReference type="GO" id="GO:0033499">
    <property type="term" value="P:galactose catabolic process via UDP-galactose, Leloir pathway"/>
    <property type="evidence" value="ECO:0007669"/>
    <property type="project" value="TreeGrafter"/>
</dbReference>
<dbReference type="PANTHER" id="PTHR10091">
    <property type="entry name" value="ALDOSE-1-EPIMERASE"/>
    <property type="match status" value="1"/>
</dbReference>
<comment type="catalytic activity">
    <reaction evidence="2">
        <text>alpha-D-galactose = beta-D-galactose</text>
        <dbReference type="Rhea" id="RHEA:28675"/>
        <dbReference type="ChEBI" id="CHEBI:27667"/>
        <dbReference type="ChEBI" id="CHEBI:28061"/>
        <dbReference type="EC" id="5.1.3.3"/>
    </reaction>
    <physiologicalReaction direction="right-to-left" evidence="2">
        <dbReference type="Rhea" id="RHEA:28677"/>
    </physiologicalReaction>
</comment>
<name>A0A914E6S8_9BILA</name>
<evidence type="ECO:0000256" key="6">
    <source>
        <dbReference type="ARBA" id="ARBA00023235"/>
    </source>
</evidence>
<dbReference type="InterPro" id="IPR011013">
    <property type="entry name" value="Gal_mutarotase_sf_dom"/>
</dbReference>
<keyword evidence="13" id="KW-1185">Reference proteome</keyword>
<dbReference type="EC" id="5.1.3.3" evidence="9"/>
<evidence type="ECO:0000313" key="13">
    <source>
        <dbReference type="Proteomes" id="UP000887540"/>
    </source>
</evidence>
<evidence type="ECO:0000256" key="1">
    <source>
        <dbReference type="ARBA" id="ARBA00001614"/>
    </source>
</evidence>
<dbReference type="Gene3D" id="2.70.98.10">
    <property type="match status" value="1"/>
</dbReference>
<evidence type="ECO:0000256" key="10">
    <source>
        <dbReference type="PIRSR" id="PIRSR005096-1"/>
    </source>
</evidence>
<feature type="active site" description="Proton donor" evidence="10">
    <location>
        <position position="175"/>
    </location>
</feature>
<feature type="binding site" evidence="11">
    <location>
        <position position="243"/>
    </location>
    <ligand>
        <name>beta-D-galactose</name>
        <dbReference type="ChEBI" id="CHEBI:27667"/>
    </ligand>
</feature>
<keyword evidence="7 9" id="KW-0119">Carbohydrate metabolism</keyword>
<dbReference type="InterPro" id="IPR047215">
    <property type="entry name" value="Galactose_mutarotase-like"/>
</dbReference>
<comment type="function">
    <text evidence="8">Mutarotase that catalyzes the interconversion of beta-D-galactose and alpha-D-galactose during galactose metabolism. Beta-D-galactose is metabolized in the liver into glucose 1-phosphate, the primary metabolic fuel, by the action of four enzymes that constitute the Leloir pathway: GALM, GALK1 (galactokinase), GALT (galactose-1-phosphate uridylyltransferase) and GALE (UDP-galactose-4'-epimerase). Involved in the maintenance of the equilibrium between the beta- and alpha-anomers of galactose, therefore ensuring a sufficient supply of the alpha-anomer for GALK1. Also active on D-glucose although shows a preference for galactose over glucose.</text>
</comment>
<evidence type="ECO:0000256" key="3">
    <source>
        <dbReference type="ARBA" id="ARBA00004947"/>
    </source>
</evidence>
<dbReference type="InterPro" id="IPR018052">
    <property type="entry name" value="Ald1_epimerase_CS"/>
</dbReference>
<dbReference type="PANTHER" id="PTHR10091:SF0">
    <property type="entry name" value="GALACTOSE MUTAROTASE"/>
    <property type="match status" value="1"/>
</dbReference>
<dbReference type="Pfam" id="PF01263">
    <property type="entry name" value="Aldose_epim"/>
    <property type="match status" value="1"/>
</dbReference>
<comment type="pathway">
    <text evidence="3">Carbohydrate metabolism; galactose metabolism.</text>
</comment>
<dbReference type="CDD" id="cd09019">
    <property type="entry name" value="galactose_mutarotase_like"/>
    <property type="match status" value="1"/>
</dbReference>
<evidence type="ECO:0000256" key="9">
    <source>
        <dbReference type="PIRNR" id="PIRNR005096"/>
    </source>
</evidence>
<evidence type="ECO:0000256" key="12">
    <source>
        <dbReference type="PIRSR" id="PIRSR005096-3"/>
    </source>
</evidence>
<proteinExistence type="inferred from homology"/>
<keyword evidence="6 9" id="KW-0413">Isomerase</keyword>
<feature type="binding site" evidence="12">
    <location>
        <begin position="78"/>
        <end position="79"/>
    </location>
    <ligand>
        <name>beta-D-galactose</name>
        <dbReference type="ChEBI" id="CHEBI:27667"/>
    </ligand>
</feature>
<protein>
    <recommendedName>
        <fullName evidence="9">Aldose 1-epimerase</fullName>
        <ecNumber evidence="9">5.1.3.3</ecNumber>
    </recommendedName>
</protein>
<evidence type="ECO:0000313" key="14">
    <source>
        <dbReference type="WBParaSite" id="ACRNAN_scaffold5969.g17617.t1"/>
    </source>
</evidence>
<dbReference type="InterPro" id="IPR014718">
    <property type="entry name" value="GH-type_carb-bd"/>
</dbReference>
<dbReference type="PROSITE" id="PS00545">
    <property type="entry name" value="ALDOSE_1_EPIMERASE"/>
    <property type="match status" value="1"/>
</dbReference>
<comment type="pathway">
    <text evidence="4 9">Carbohydrate metabolism; hexose metabolism.</text>
</comment>
<dbReference type="GO" id="GO:0004034">
    <property type="term" value="F:aldose 1-epimerase activity"/>
    <property type="evidence" value="ECO:0007669"/>
    <property type="project" value="UniProtKB-EC"/>
</dbReference>
<evidence type="ECO:0000256" key="4">
    <source>
        <dbReference type="ARBA" id="ARBA00005028"/>
    </source>
</evidence>
<evidence type="ECO:0000256" key="7">
    <source>
        <dbReference type="ARBA" id="ARBA00023277"/>
    </source>
</evidence>
<dbReference type="GO" id="GO:0030246">
    <property type="term" value="F:carbohydrate binding"/>
    <property type="evidence" value="ECO:0007669"/>
    <property type="project" value="InterPro"/>
</dbReference>
<sequence>MTKTLFGTTPSGEKVHAYELVNKNGMSVKVIEYGASLVSIKVPNGSGGKEELNLGFDTLEEYLNDNASFGRTVGRYANRIVNATFELDGVTIKLDPNRPPNHLHGGTHGFGRVVWTSELTSNNTVTFKYFSRDGDQGYPGNLHISASYTLGDDNGLTLIYDATTDKTTPISITNHAYFNLAGAGSGNVYGHEAQILSNKTVVVDKDLLPNGEFQDVKGTIFDLTKPTNLGEIFKSHPDFFGFDVSYVVSDVVNNPLKLVAKVTEPKSGRALEVYTTQPDIHLYTGNFMQKWQLAGGKTTDKHGAFCLETQNFPDGPNHKNFPNPFLKPGEVYHHETIYKFIF</sequence>
<dbReference type="Proteomes" id="UP000887540">
    <property type="component" value="Unplaced"/>
</dbReference>
<comment type="catalytic activity">
    <reaction evidence="1 9">
        <text>alpha-D-glucose = beta-D-glucose</text>
        <dbReference type="Rhea" id="RHEA:10264"/>
        <dbReference type="ChEBI" id="CHEBI:15903"/>
        <dbReference type="ChEBI" id="CHEBI:17925"/>
        <dbReference type="EC" id="5.1.3.3"/>
    </reaction>
</comment>
<dbReference type="NCBIfam" id="NF008277">
    <property type="entry name" value="PRK11055.1"/>
    <property type="match status" value="1"/>
</dbReference>
<evidence type="ECO:0000256" key="11">
    <source>
        <dbReference type="PIRSR" id="PIRSR005096-2"/>
    </source>
</evidence>
<dbReference type="WBParaSite" id="ACRNAN_scaffold5969.g17617.t1">
    <property type="protein sequence ID" value="ACRNAN_scaffold5969.g17617.t1"/>
    <property type="gene ID" value="ACRNAN_scaffold5969.g17617"/>
</dbReference>
<dbReference type="AlphaFoldDB" id="A0A914E6S8"/>
<dbReference type="InterPro" id="IPR015443">
    <property type="entry name" value="Aldose_1-epimerase"/>
</dbReference>
<feature type="active site" description="Proton acceptor" evidence="10">
    <location>
        <position position="308"/>
    </location>
</feature>
<dbReference type="GO" id="GO:0006006">
    <property type="term" value="P:glucose metabolic process"/>
    <property type="evidence" value="ECO:0007669"/>
    <property type="project" value="TreeGrafter"/>
</dbReference>
<dbReference type="InterPro" id="IPR008183">
    <property type="entry name" value="Aldose_1/G6P_1-epimerase"/>
</dbReference>
<comment type="similarity">
    <text evidence="5 9">Belongs to the aldose epimerase family.</text>
</comment>